<dbReference type="Gene3D" id="3.20.20.80">
    <property type="entry name" value="Glycosidases"/>
    <property type="match status" value="2"/>
</dbReference>
<comment type="similarity">
    <text evidence="1 4">Belongs to the glycosyl hydrolase 1 family.</text>
</comment>
<protein>
    <submittedName>
        <fullName evidence="5">Family 1 glycosylhydrolase</fullName>
    </submittedName>
</protein>
<dbReference type="PANTHER" id="PTHR10353">
    <property type="entry name" value="GLYCOSYL HYDROLASE"/>
    <property type="match status" value="1"/>
</dbReference>
<dbReference type="InterPro" id="IPR001360">
    <property type="entry name" value="Glyco_hydro_1"/>
</dbReference>
<dbReference type="EMBL" id="CP119108">
    <property type="protein sequence ID" value="WEG09321.1"/>
    <property type="molecule type" value="Genomic_DNA"/>
</dbReference>
<evidence type="ECO:0000256" key="2">
    <source>
        <dbReference type="ARBA" id="ARBA00022801"/>
    </source>
</evidence>
<dbReference type="PRINTS" id="PR00131">
    <property type="entry name" value="GLHYDRLASE1"/>
</dbReference>
<dbReference type="Pfam" id="PF00232">
    <property type="entry name" value="Glyco_hydro_1"/>
    <property type="match status" value="2"/>
</dbReference>
<dbReference type="RefSeq" id="WP_275278645.1">
    <property type="nucleotide sequence ID" value="NZ_CP119108.1"/>
</dbReference>
<dbReference type="Proteomes" id="UP001214553">
    <property type="component" value="Chromosome"/>
</dbReference>
<name>A0ABY8BYN6_9MICO</name>
<dbReference type="InterPro" id="IPR017853">
    <property type="entry name" value="GH"/>
</dbReference>
<keyword evidence="3" id="KW-0326">Glycosidase</keyword>
<evidence type="ECO:0000256" key="1">
    <source>
        <dbReference type="ARBA" id="ARBA00010838"/>
    </source>
</evidence>
<keyword evidence="2" id="KW-0378">Hydrolase</keyword>
<proteinExistence type="inferred from homology"/>
<evidence type="ECO:0000313" key="5">
    <source>
        <dbReference type="EMBL" id="WEG09321.1"/>
    </source>
</evidence>
<gene>
    <name evidence="5" type="ORF">PU630_01790</name>
</gene>
<evidence type="ECO:0000256" key="3">
    <source>
        <dbReference type="ARBA" id="ARBA00023295"/>
    </source>
</evidence>
<reference evidence="5 6" key="1">
    <citation type="submission" date="2023-03" db="EMBL/GenBank/DDBJ databases">
        <title>Genome sequence of Microbacterium sp. KACC 23027.</title>
        <authorList>
            <person name="Kim S."/>
            <person name="Heo J."/>
            <person name="Kwon S.-W."/>
        </authorList>
    </citation>
    <scope>NUCLEOTIDE SEQUENCE [LARGE SCALE GENOMIC DNA]</scope>
    <source>
        <strain evidence="5 6">KACC 23027</strain>
    </source>
</reference>
<dbReference type="SUPFAM" id="SSF51445">
    <property type="entry name" value="(Trans)glycosidases"/>
    <property type="match status" value="1"/>
</dbReference>
<evidence type="ECO:0000256" key="4">
    <source>
        <dbReference type="RuleBase" id="RU003690"/>
    </source>
</evidence>
<keyword evidence="6" id="KW-1185">Reference proteome</keyword>
<dbReference type="PANTHER" id="PTHR10353:SF209">
    <property type="entry name" value="GALACTOLIPID GALACTOSYLTRANSFERASE SFR2, CHLOROPLASTIC"/>
    <property type="match status" value="1"/>
</dbReference>
<organism evidence="5 6">
    <name type="scientific">Microbacterium horticulturae</name>
    <dbReference type="NCBI Taxonomy" id="3028316"/>
    <lineage>
        <taxon>Bacteria</taxon>
        <taxon>Bacillati</taxon>
        <taxon>Actinomycetota</taxon>
        <taxon>Actinomycetes</taxon>
        <taxon>Micrococcales</taxon>
        <taxon>Microbacteriaceae</taxon>
        <taxon>Microbacterium</taxon>
    </lineage>
</organism>
<sequence length="397" mass="43552">MTESETMRLPDSFLVGASTAAHQIEGDNTTSDWWMLEQTRPERLQPSGRACDSLHRWEEDMDLAAAAGLNAYRFSVEWARIEPEDGVFSQSAVDHYRRMVAGARERGLEPVVTLHHFTNPLWFFAGGGWLRADAAERFGRYLESVAPVLDEGVRTAITINEPNMIAIMHRVISGEVDLTKGLGGGMPLPDPAVTDALIAVHHTVREQLRAQHSGLAVGWSVANQNVQWLPGGEDAAAACSEAIEDVFLRAAVGDDLVGVQAYSRVVFGPDGLVEPGPEVPRTSNGWEYRPEALGEALRHTAAMVPGVPIMVTENGISTRDDEERIAYTTGALRGLADCLADGIDVRGYLHWSLLDNYEWGRWEPTFGLVAVDRDTFARTAKPSLEWLGAVARSRELP</sequence>
<accession>A0ABY8BYN6</accession>
<evidence type="ECO:0000313" key="6">
    <source>
        <dbReference type="Proteomes" id="UP001214553"/>
    </source>
</evidence>